<dbReference type="CDD" id="cd00438">
    <property type="entry name" value="cupin_RmlC"/>
    <property type="match status" value="1"/>
</dbReference>
<comment type="catalytic activity">
    <reaction evidence="1 5">
        <text>dTDP-4-dehydro-6-deoxy-alpha-D-glucose = dTDP-4-dehydro-beta-L-rhamnose</text>
        <dbReference type="Rhea" id="RHEA:16969"/>
        <dbReference type="ChEBI" id="CHEBI:57649"/>
        <dbReference type="ChEBI" id="CHEBI:62830"/>
        <dbReference type="EC" id="5.1.3.13"/>
    </reaction>
</comment>
<dbReference type="PANTHER" id="PTHR21047">
    <property type="entry name" value="DTDP-6-DEOXY-D-GLUCOSE-3,5 EPIMERASE"/>
    <property type="match status" value="1"/>
</dbReference>
<name>A0ABV6JSG0_9PROT</name>
<comment type="subunit">
    <text evidence="5">Homodimer.</text>
</comment>
<dbReference type="InterPro" id="IPR000888">
    <property type="entry name" value="RmlC-like"/>
</dbReference>
<dbReference type="Gene3D" id="2.60.120.10">
    <property type="entry name" value="Jelly Rolls"/>
    <property type="match status" value="1"/>
</dbReference>
<evidence type="ECO:0000313" key="6">
    <source>
        <dbReference type="EMBL" id="MFC0408657.1"/>
    </source>
</evidence>
<keyword evidence="7" id="KW-1185">Reference proteome</keyword>
<proteinExistence type="inferred from homology"/>
<dbReference type="NCBIfam" id="TIGR01221">
    <property type="entry name" value="rmlC"/>
    <property type="match status" value="1"/>
</dbReference>
<evidence type="ECO:0000256" key="1">
    <source>
        <dbReference type="ARBA" id="ARBA00001298"/>
    </source>
</evidence>
<dbReference type="EC" id="5.1.3.13" evidence="3 5"/>
<comment type="pathway">
    <text evidence="5">Carbohydrate biosynthesis; dTDP-L-rhamnose biosynthesis.</text>
</comment>
<dbReference type="PANTHER" id="PTHR21047:SF2">
    <property type="entry name" value="THYMIDINE DIPHOSPHO-4-KETO-RHAMNOSE 3,5-EPIMERASE"/>
    <property type="match status" value="1"/>
</dbReference>
<evidence type="ECO:0000256" key="5">
    <source>
        <dbReference type="RuleBase" id="RU364069"/>
    </source>
</evidence>
<dbReference type="InterPro" id="IPR011051">
    <property type="entry name" value="RmlC_Cupin_sf"/>
</dbReference>
<evidence type="ECO:0000256" key="2">
    <source>
        <dbReference type="ARBA" id="ARBA00001997"/>
    </source>
</evidence>
<dbReference type="Proteomes" id="UP001589865">
    <property type="component" value="Unassembled WGS sequence"/>
</dbReference>
<evidence type="ECO:0000313" key="7">
    <source>
        <dbReference type="Proteomes" id="UP001589865"/>
    </source>
</evidence>
<sequence>MLDVETTAIPEVKVIRPKRFGDHRGFFSEVYNQARFREAGITLDFVQDNHSLSAEVGTVRGLHFQSPPFAQDKLIRVVRGAILDVAVDIRRSSPTYGRHVAVELSAENWAQMLVPAGFAHGFCTLTPDAEVLYKVTGLYAPDHDHGLAWDDPALGINWPVSAEAAILSDKDRRHPVLADLPTYFA</sequence>
<organism evidence="6 7">
    <name type="scientific">Roseomonas elaeocarpi</name>
    <dbReference type="NCBI Taxonomy" id="907779"/>
    <lineage>
        <taxon>Bacteria</taxon>
        <taxon>Pseudomonadati</taxon>
        <taxon>Pseudomonadota</taxon>
        <taxon>Alphaproteobacteria</taxon>
        <taxon>Acetobacterales</taxon>
        <taxon>Roseomonadaceae</taxon>
        <taxon>Roseomonas</taxon>
    </lineage>
</organism>
<comment type="caution">
    <text evidence="6">The sequence shown here is derived from an EMBL/GenBank/DDBJ whole genome shotgun (WGS) entry which is preliminary data.</text>
</comment>
<keyword evidence="5 6" id="KW-0413">Isomerase</keyword>
<protein>
    <recommendedName>
        <fullName evidence="4 5">dTDP-4-dehydrorhamnose 3,5-epimerase</fullName>
        <ecNumber evidence="3 5">5.1.3.13</ecNumber>
    </recommendedName>
    <alternativeName>
        <fullName evidence="5">Thymidine diphospho-4-keto-rhamnose 3,5-epimerase</fullName>
    </alternativeName>
</protein>
<reference evidence="6 7" key="1">
    <citation type="submission" date="2024-09" db="EMBL/GenBank/DDBJ databases">
        <authorList>
            <person name="Sun Q."/>
            <person name="Mori K."/>
        </authorList>
    </citation>
    <scope>NUCLEOTIDE SEQUENCE [LARGE SCALE GENOMIC DNA]</scope>
    <source>
        <strain evidence="6 7">TBRC 5777</strain>
    </source>
</reference>
<evidence type="ECO:0000256" key="4">
    <source>
        <dbReference type="ARBA" id="ARBA00019595"/>
    </source>
</evidence>
<accession>A0ABV6JSG0</accession>
<dbReference type="InterPro" id="IPR014710">
    <property type="entry name" value="RmlC-like_jellyroll"/>
</dbReference>
<dbReference type="SUPFAM" id="SSF51182">
    <property type="entry name" value="RmlC-like cupins"/>
    <property type="match status" value="1"/>
</dbReference>
<dbReference type="Pfam" id="PF00908">
    <property type="entry name" value="dTDP_sugar_isom"/>
    <property type="match status" value="1"/>
</dbReference>
<comment type="function">
    <text evidence="2 5">Catalyzes the epimerization of the C3' and C5'positions of dTDP-6-deoxy-D-xylo-4-hexulose, forming dTDP-6-deoxy-L-lyxo-4-hexulose.</text>
</comment>
<comment type="similarity">
    <text evidence="5">Belongs to the dTDP-4-dehydrorhamnose 3,5-epimerase family.</text>
</comment>
<dbReference type="RefSeq" id="WP_377044416.1">
    <property type="nucleotide sequence ID" value="NZ_JBHLUN010000007.1"/>
</dbReference>
<gene>
    <name evidence="6" type="primary">rfbC</name>
    <name evidence="6" type="ORF">ACFFGY_10380</name>
</gene>
<dbReference type="GO" id="GO:0008830">
    <property type="term" value="F:dTDP-4-dehydrorhamnose 3,5-epimerase activity"/>
    <property type="evidence" value="ECO:0007669"/>
    <property type="project" value="UniProtKB-EC"/>
</dbReference>
<dbReference type="EMBL" id="JBHLUN010000007">
    <property type="protein sequence ID" value="MFC0408657.1"/>
    <property type="molecule type" value="Genomic_DNA"/>
</dbReference>
<evidence type="ECO:0000256" key="3">
    <source>
        <dbReference type="ARBA" id="ARBA00012098"/>
    </source>
</evidence>